<keyword evidence="3" id="KW-1185">Reference proteome</keyword>
<dbReference type="EMBL" id="SMAF01000028">
    <property type="protein sequence ID" value="TCS93322.1"/>
    <property type="molecule type" value="Genomic_DNA"/>
</dbReference>
<organism evidence="2 3">
    <name type="scientific">Pseudofulvimonas gallinarii</name>
    <dbReference type="NCBI Taxonomy" id="634155"/>
    <lineage>
        <taxon>Bacteria</taxon>
        <taxon>Pseudomonadati</taxon>
        <taxon>Pseudomonadota</taxon>
        <taxon>Gammaproteobacteria</taxon>
        <taxon>Lysobacterales</taxon>
        <taxon>Rhodanobacteraceae</taxon>
        <taxon>Pseudofulvimonas</taxon>
    </lineage>
</organism>
<reference evidence="2 3" key="1">
    <citation type="submission" date="2019-03" db="EMBL/GenBank/DDBJ databases">
        <title>Genomic Encyclopedia of Type Strains, Phase IV (KMG-IV): sequencing the most valuable type-strain genomes for metagenomic binning, comparative biology and taxonomic classification.</title>
        <authorList>
            <person name="Goeker M."/>
        </authorList>
    </citation>
    <scope>NUCLEOTIDE SEQUENCE [LARGE SCALE GENOMIC DNA]</scope>
    <source>
        <strain evidence="2 3">DSM 21944</strain>
    </source>
</reference>
<proteinExistence type="predicted"/>
<sequence>MRFTTLELPPGDYQLVLQGFQAGYPTDYCPAQTRSLRVGTPQAQPVDALGGIGTALLALLALCLALRHRPRPG</sequence>
<dbReference type="AlphaFoldDB" id="A0A4V3UU63"/>
<keyword evidence="1" id="KW-0812">Transmembrane</keyword>
<dbReference type="Proteomes" id="UP000294599">
    <property type="component" value="Unassembled WGS sequence"/>
</dbReference>
<accession>A0A4V3UU63</accession>
<keyword evidence="1" id="KW-1133">Transmembrane helix</keyword>
<comment type="caution">
    <text evidence="2">The sequence shown here is derived from an EMBL/GenBank/DDBJ whole genome shotgun (WGS) entry which is preliminary data.</text>
</comment>
<feature type="transmembrane region" description="Helical" evidence="1">
    <location>
        <begin position="48"/>
        <end position="66"/>
    </location>
</feature>
<protein>
    <submittedName>
        <fullName evidence="2">MYXO-CTERM domain-containing protein</fullName>
    </submittedName>
</protein>
<evidence type="ECO:0000313" key="3">
    <source>
        <dbReference type="Proteomes" id="UP000294599"/>
    </source>
</evidence>
<evidence type="ECO:0000313" key="2">
    <source>
        <dbReference type="EMBL" id="TCS93322.1"/>
    </source>
</evidence>
<evidence type="ECO:0000256" key="1">
    <source>
        <dbReference type="SAM" id="Phobius"/>
    </source>
</evidence>
<name>A0A4V3UU63_9GAMM</name>
<keyword evidence="1" id="KW-0472">Membrane</keyword>
<dbReference type="RefSeq" id="WP_123521215.1">
    <property type="nucleotide sequence ID" value="NZ_JBHLWF010000079.1"/>
</dbReference>
<gene>
    <name evidence="2" type="ORF">EDC25_1283</name>
</gene>